<feature type="region of interest" description="Disordered" evidence="1">
    <location>
        <begin position="386"/>
        <end position="479"/>
    </location>
</feature>
<comment type="caution">
    <text evidence="2">The sequence shown here is derived from an EMBL/GenBank/DDBJ whole genome shotgun (WGS) entry which is preliminary data.</text>
</comment>
<dbReference type="OrthoDB" id="197257at2"/>
<proteinExistence type="predicted"/>
<sequence length="479" mass="52900">MTKYFCLQPDLLQFLRSRGRAGTNARPRFLRALFLPLVIWASTPFLAHAQEQSASARSVEREPLNEMQMEVLVARIALYPDELVAAIAAASLYPLQIVEAERYLDLVNTQPETKPDKNWDGSIISLMNYPEIIKMMNDDLKWTQQMGDAVAYQQKGLLEAIQQLRGRAVAKGIIKSDDKTVIVQKQERVTITPAHADKIYIPVYRSEELYDSSRGSEGVSYNSRSYSSYYDPTATYYAAYVTGAAWAAAVDWYEGETWSGYGSWGRDVDIKCNYCFNDRNFSGNISLDQVDWTKVDSSRISFDRSSLSRLDQNTLVRDLKADGSNSLIERAAGLNPHRAETPLSHSFPTVGRTRLENLKAGNPAAPRMPAAGPRSLGGSRVNSLPGNSQFAPRVGAHGRSLSGGRDILHRRGPRALPGHEPRGLAKHGPRRPGVVTRPPRSEFRPHGPQHRGLVGAPRFGAPAGVGRPPMPPPGGPPPF</sequence>
<dbReference type="PANTHER" id="PTHR40269">
    <property type="entry name" value="OUTER MEMBRANE PROTEIN-RELATED"/>
    <property type="match status" value="1"/>
</dbReference>
<dbReference type="AlphaFoldDB" id="A0A2W7CY82"/>
<reference evidence="3" key="1">
    <citation type="submission" date="2017-03" db="EMBL/GenBank/DDBJ databases">
        <authorList>
            <person name="Safronova V.I."/>
            <person name="Sazanova A.L."/>
            <person name="Chirak E.R."/>
        </authorList>
    </citation>
    <scope>NUCLEOTIDE SEQUENCE [LARGE SCALE GENOMIC DNA]</scope>
    <source>
        <strain evidence="3">Ach-343</strain>
    </source>
</reference>
<gene>
    <name evidence="2" type="ORF">B5V02_09460</name>
</gene>
<name>A0A2W7CY82_9HYPH</name>
<evidence type="ECO:0000313" key="2">
    <source>
        <dbReference type="EMBL" id="PZV38759.1"/>
    </source>
</evidence>
<dbReference type="Pfam" id="PF11737">
    <property type="entry name" value="DUF3300"/>
    <property type="match status" value="1"/>
</dbReference>
<evidence type="ECO:0000256" key="1">
    <source>
        <dbReference type="SAM" id="MobiDB-lite"/>
    </source>
</evidence>
<dbReference type="RefSeq" id="WP_111543991.1">
    <property type="nucleotide sequence ID" value="NZ_MZXV01000018.1"/>
</dbReference>
<evidence type="ECO:0008006" key="4">
    <source>
        <dbReference type="Google" id="ProtNLM"/>
    </source>
</evidence>
<evidence type="ECO:0000313" key="3">
    <source>
        <dbReference type="Proteomes" id="UP000248616"/>
    </source>
</evidence>
<dbReference type="InterPro" id="IPR021728">
    <property type="entry name" value="DUF3300"/>
</dbReference>
<dbReference type="PANTHER" id="PTHR40269:SF1">
    <property type="entry name" value="OUTER MEMBRANE PROTEIN"/>
    <property type="match status" value="1"/>
</dbReference>
<dbReference type="EMBL" id="MZXV01000018">
    <property type="protein sequence ID" value="PZV38759.1"/>
    <property type="molecule type" value="Genomic_DNA"/>
</dbReference>
<accession>A0A2W7CY82</accession>
<feature type="compositionally biased region" description="Pro residues" evidence="1">
    <location>
        <begin position="468"/>
        <end position="479"/>
    </location>
</feature>
<protein>
    <recommendedName>
        <fullName evidence="4">DUF3300 domain-containing protein</fullName>
    </recommendedName>
</protein>
<dbReference type="Proteomes" id="UP000248616">
    <property type="component" value="Unassembled WGS sequence"/>
</dbReference>
<organism evidence="2 3">
    <name type="scientific">Mesorhizobium kowhaii</name>
    <dbReference type="NCBI Taxonomy" id="1300272"/>
    <lineage>
        <taxon>Bacteria</taxon>
        <taxon>Pseudomonadati</taxon>
        <taxon>Pseudomonadota</taxon>
        <taxon>Alphaproteobacteria</taxon>
        <taxon>Hyphomicrobiales</taxon>
        <taxon>Phyllobacteriaceae</taxon>
        <taxon>Mesorhizobium</taxon>
    </lineage>
</organism>
<keyword evidence="3" id="KW-1185">Reference proteome</keyword>